<evidence type="ECO:0000313" key="3">
    <source>
        <dbReference type="Proteomes" id="UP000012081"/>
    </source>
</evidence>
<dbReference type="InterPro" id="IPR009636">
    <property type="entry name" value="SCAF"/>
</dbReference>
<dbReference type="STRING" id="1300222.I532_03920"/>
<reference evidence="2 3" key="1">
    <citation type="submission" date="2013-03" db="EMBL/GenBank/DDBJ databases">
        <title>Assembly of a new bacterial strain Brevibacillus borstelensis AK1.</title>
        <authorList>
            <person name="Rajan I."/>
            <person name="PoliReddy D."/>
            <person name="Sugumar T."/>
            <person name="Rathinam K."/>
            <person name="Alqarawi S."/>
            <person name="Khalil A.B."/>
            <person name="Sivakumar N."/>
        </authorList>
    </citation>
    <scope>NUCLEOTIDE SEQUENCE [LARGE SCALE GENOMIC DNA]</scope>
    <source>
        <strain evidence="2 3">AK1</strain>
    </source>
</reference>
<feature type="region of interest" description="Disordered" evidence="1">
    <location>
        <begin position="184"/>
        <end position="203"/>
    </location>
</feature>
<feature type="region of interest" description="Disordered" evidence="1">
    <location>
        <begin position="75"/>
        <end position="117"/>
    </location>
</feature>
<keyword evidence="3" id="KW-1185">Reference proteome</keyword>
<proteinExistence type="predicted"/>
<feature type="compositionally biased region" description="Basic and acidic residues" evidence="1">
    <location>
        <begin position="75"/>
        <end position="107"/>
    </location>
</feature>
<evidence type="ECO:0000256" key="1">
    <source>
        <dbReference type="SAM" id="MobiDB-lite"/>
    </source>
</evidence>
<comment type="caution">
    <text evidence="2">The sequence shown here is derived from an EMBL/GenBank/DDBJ whole genome shotgun (WGS) entry which is preliminary data.</text>
</comment>
<feature type="compositionally biased region" description="Pro residues" evidence="1">
    <location>
        <begin position="19"/>
        <end position="33"/>
    </location>
</feature>
<name>M8DMM0_9BACL</name>
<protein>
    <submittedName>
        <fullName evidence="2">Scaffold protein</fullName>
    </submittedName>
</protein>
<evidence type="ECO:0000313" key="2">
    <source>
        <dbReference type="EMBL" id="EMT54722.1"/>
    </source>
</evidence>
<dbReference type="EMBL" id="APBN01000001">
    <property type="protein sequence ID" value="EMT54722.1"/>
    <property type="molecule type" value="Genomic_DNA"/>
</dbReference>
<feature type="region of interest" description="Disordered" evidence="1">
    <location>
        <begin position="1"/>
        <end position="45"/>
    </location>
</feature>
<dbReference type="AlphaFoldDB" id="M8DMM0"/>
<dbReference type="Pfam" id="PF06810">
    <property type="entry name" value="Phage_scaffold"/>
    <property type="match status" value="1"/>
</dbReference>
<dbReference type="Proteomes" id="UP000012081">
    <property type="component" value="Unassembled WGS sequence"/>
</dbReference>
<dbReference type="OrthoDB" id="2626708at2"/>
<dbReference type="PATRIC" id="fig|1300222.3.peg.822"/>
<accession>M8DMM0</accession>
<gene>
    <name evidence="2" type="ORF">I532_03920</name>
</gene>
<organism evidence="2 3">
    <name type="scientific">Brevibacillus borstelensis AK1</name>
    <dbReference type="NCBI Taxonomy" id="1300222"/>
    <lineage>
        <taxon>Bacteria</taxon>
        <taxon>Bacillati</taxon>
        <taxon>Bacillota</taxon>
        <taxon>Bacilli</taxon>
        <taxon>Bacillales</taxon>
        <taxon>Paenibacillaceae</taxon>
        <taxon>Brevibacillus</taxon>
    </lineage>
</organism>
<sequence length="234" mass="26379">MNNAKFRFPIDLQYFSEPTPEPTDPPAEPPTADPEPTKTFTQEELDKIVADRIARERKKYEKYADYDDLKKKAEEYERAEEERKKAEMTAQERLEAEKAEALRKAQEAEEAAQRTMSTANQRLIKSEFKLLAKEAGIRADALEDAYKLADFSGVTVDEDGNVDGVKAVIESLIAGKSYLVEQAKKEPKTIGGPSGYSNNDEAKTLEAQLEDAKKQRNFSKVVELSNKIQALLKK</sequence>
<dbReference type="RefSeq" id="WP_003386530.1">
    <property type="nucleotide sequence ID" value="NZ_APBN01000001.1"/>
</dbReference>